<feature type="region of interest" description="Disordered" evidence="5">
    <location>
        <begin position="144"/>
        <end position="170"/>
    </location>
</feature>
<dbReference type="GO" id="GO:0030496">
    <property type="term" value="C:midbody"/>
    <property type="evidence" value="ECO:0007669"/>
    <property type="project" value="TreeGrafter"/>
</dbReference>
<dbReference type="InterPro" id="IPR022008">
    <property type="entry name" value="EABR"/>
</dbReference>
<dbReference type="InterPro" id="IPR038926">
    <property type="entry name" value="CEP55"/>
</dbReference>
<organism evidence="7 8">
    <name type="scientific">Monopterus albus</name>
    <name type="common">Swamp eel</name>
    <dbReference type="NCBI Taxonomy" id="43700"/>
    <lineage>
        <taxon>Eukaryota</taxon>
        <taxon>Metazoa</taxon>
        <taxon>Chordata</taxon>
        <taxon>Craniata</taxon>
        <taxon>Vertebrata</taxon>
        <taxon>Euteleostomi</taxon>
        <taxon>Actinopterygii</taxon>
        <taxon>Neopterygii</taxon>
        <taxon>Teleostei</taxon>
        <taxon>Neoteleostei</taxon>
        <taxon>Acanthomorphata</taxon>
        <taxon>Anabantaria</taxon>
        <taxon>Synbranchiformes</taxon>
        <taxon>Synbranchidae</taxon>
        <taxon>Monopterus</taxon>
    </lineage>
</organism>
<dbReference type="GO" id="GO:0045184">
    <property type="term" value="P:establishment of protein localization"/>
    <property type="evidence" value="ECO:0007669"/>
    <property type="project" value="TreeGrafter"/>
</dbReference>
<evidence type="ECO:0000256" key="5">
    <source>
        <dbReference type="SAM" id="MobiDB-lite"/>
    </source>
</evidence>
<evidence type="ECO:0000256" key="4">
    <source>
        <dbReference type="SAM" id="Coils"/>
    </source>
</evidence>
<dbReference type="PANTHER" id="PTHR31838:SF1">
    <property type="entry name" value="CENTROSOMAL PROTEIN OF 55 KDA"/>
    <property type="match status" value="1"/>
</dbReference>
<feature type="compositionally biased region" description="Polar residues" evidence="5">
    <location>
        <begin position="212"/>
        <end position="224"/>
    </location>
</feature>
<feature type="coiled-coil region" evidence="4">
    <location>
        <begin position="258"/>
        <end position="427"/>
    </location>
</feature>
<evidence type="ECO:0000256" key="1">
    <source>
        <dbReference type="ARBA" id="ARBA00004496"/>
    </source>
</evidence>
<feature type="region of interest" description="Disordered" evidence="5">
    <location>
        <begin position="440"/>
        <end position="477"/>
    </location>
</feature>
<evidence type="ECO:0000256" key="3">
    <source>
        <dbReference type="ARBA" id="ARBA00023054"/>
    </source>
</evidence>
<name>A0A3Q3IPX1_MONAL</name>
<evidence type="ECO:0000313" key="8">
    <source>
        <dbReference type="Proteomes" id="UP000261600"/>
    </source>
</evidence>
<dbReference type="GO" id="GO:0051896">
    <property type="term" value="P:regulation of phosphatidylinositol 3-kinase/protein kinase B signal transduction"/>
    <property type="evidence" value="ECO:0007669"/>
    <property type="project" value="InterPro"/>
</dbReference>
<dbReference type="Proteomes" id="UP000261600">
    <property type="component" value="Unplaced"/>
</dbReference>
<dbReference type="GO" id="GO:0005737">
    <property type="term" value="C:cytoplasm"/>
    <property type="evidence" value="ECO:0007669"/>
    <property type="project" value="UniProtKB-SubCell"/>
</dbReference>
<evidence type="ECO:0000256" key="2">
    <source>
        <dbReference type="ARBA" id="ARBA00022490"/>
    </source>
</evidence>
<reference evidence="7" key="2">
    <citation type="submission" date="2025-09" db="UniProtKB">
        <authorList>
            <consortium name="Ensembl"/>
        </authorList>
    </citation>
    <scope>IDENTIFICATION</scope>
</reference>
<dbReference type="GO" id="GO:0000281">
    <property type="term" value="P:mitotic cytokinesis"/>
    <property type="evidence" value="ECO:0007669"/>
    <property type="project" value="InterPro"/>
</dbReference>
<feature type="region of interest" description="Disordered" evidence="5">
    <location>
        <begin position="70"/>
        <end position="92"/>
    </location>
</feature>
<sequence length="516" mass="60074">MASSRYKGFHRNMVKSKLAMVVSSLRKENVYLKKTLVELSRQHSEYYKLVERFLSFGSIRLESSEQLMAKHETNPLPSEELSKRDGNSVDVGDMRTMSSYAREIEEIKNMLVAVSTRCQYPQSKAARKKRFLSFGSIRLESSEQLMAKPETNPLPSEELSKRDGNSVDVGDMRTMSSYAREFEEIKNMLVTVSTRCQCLENKVARKKDSVSDEQASTPGVTELQNHPCDSPKALEKNKPRLEYDQQREACVRGILARMLWLEKQLNEAKQACSQQDNEDHLDEKKQMREMQVHYEGLLQNTKDTKDILKERLDLTQQNLIMIENRCKERELEVKELKQQLQIEKMNRTSAPEDHHCSEDEHQRLRAETIDLKCRLDEVKRKSANFELQANLFQKFMMNLHHEDQEKIAKLERQVKIASQDLEDERQACSYLSKQMTKVLKTQQKTTDVTAQPKRDQQDRDSYQVTHPPSQPSRIRLTSSPCSSLLNESFLECPSCQTKYPANHYRELINHLEICLE</sequence>
<evidence type="ECO:0000259" key="6">
    <source>
        <dbReference type="Pfam" id="PF12180"/>
    </source>
</evidence>
<feature type="compositionally biased region" description="Polar residues" evidence="5">
    <location>
        <begin position="462"/>
        <end position="477"/>
    </location>
</feature>
<evidence type="ECO:0000313" key="7">
    <source>
        <dbReference type="Ensembl" id="ENSMALP00000007094.1"/>
    </source>
</evidence>
<dbReference type="Pfam" id="PF12180">
    <property type="entry name" value="EABR"/>
    <property type="match status" value="1"/>
</dbReference>
<feature type="region of interest" description="Disordered" evidence="5">
    <location>
        <begin position="207"/>
        <end position="240"/>
    </location>
</feature>
<keyword evidence="8" id="KW-1185">Reference proteome</keyword>
<reference evidence="7" key="1">
    <citation type="submission" date="2025-08" db="UniProtKB">
        <authorList>
            <consortium name="Ensembl"/>
        </authorList>
    </citation>
    <scope>IDENTIFICATION</scope>
</reference>
<keyword evidence="2" id="KW-0963">Cytoplasm</keyword>
<dbReference type="GeneID" id="109961988"/>
<dbReference type="Ensembl" id="ENSMALT00000007241.1">
    <property type="protein sequence ID" value="ENSMALP00000007094.1"/>
    <property type="gene ID" value="ENSMALG00000005026.1"/>
</dbReference>
<accession>A0A3Q3IPX1</accession>
<dbReference type="RefSeq" id="XP_020458958.1">
    <property type="nucleotide sequence ID" value="XM_020603302.1"/>
</dbReference>
<proteinExistence type="predicted"/>
<feature type="domain" description="TSG101 and ALIX binding" evidence="6">
    <location>
        <begin position="233"/>
        <end position="260"/>
    </location>
</feature>
<dbReference type="PANTHER" id="PTHR31838">
    <property type="entry name" value="CENTROSOMAL PROTEIN OF 55 KDA"/>
    <property type="match status" value="1"/>
</dbReference>
<dbReference type="Gene3D" id="1.20.5.1180">
    <property type="entry name" value="Geminin coiled-coil domain"/>
    <property type="match status" value="1"/>
</dbReference>
<feature type="compositionally biased region" description="Basic and acidic residues" evidence="5">
    <location>
        <begin position="452"/>
        <end position="461"/>
    </location>
</feature>
<dbReference type="AlphaFoldDB" id="A0A3Q3IPX1"/>
<feature type="compositionally biased region" description="Polar residues" evidence="5">
    <location>
        <begin position="440"/>
        <end position="449"/>
    </location>
</feature>
<comment type="subcellular location">
    <subcellularLocation>
        <location evidence="1">Cytoplasm</location>
    </subcellularLocation>
</comment>
<keyword evidence="3 4" id="KW-0175">Coiled coil</keyword>
<protein>
    <recommendedName>
        <fullName evidence="6">TSG101 and ALIX binding domain-containing protein</fullName>
    </recommendedName>
</protein>